<evidence type="ECO:0000313" key="6">
    <source>
        <dbReference type="EMBL" id="GLV14196.1"/>
    </source>
</evidence>
<dbReference type="NCBIfam" id="TIGR03506">
    <property type="entry name" value="FlgEFG_subfam"/>
    <property type="match status" value="1"/>
</dbReference>
<keyword evidence="6" id="KW-0969">Cilium</keyword>
<proteinExistence type="inferred from homology"/>
<dbReference type="InterPro" id="IPR020013">
    <property type="entry name" value="Flagellar_FlgE/F/G"/>
</dbReference>
<dbReference type="InterPro" id="IPR010930">
    <property type="entry name" value="Flg_bb/hook_C_dom"/>
</dbReference>
<dbReference type="InterPro" id="IPR037925">
    <property type="entry name" value="FlgE/F/G-like"/>
</dbReference>
<comment type="caution">
    <text evidence="6">The sequence shown here is derived from an EMBL/GenBank/DDBJ whole genome shotgun (WGS) entry which is preliminary data.</text>
</comment>
<dbReference type="Pfam" id="PF00460">
    <property type="entry name" value="Flg_bb_rod"/>
    <property type="match status" value="1"/>
</dbReference>
<name>A0AA37X1M9_9BACL</name>
<evidence type="ECO:0000259" key="4">
    <source>
        <dbReference type="Pfam" id="PF06429"/>
    </source>
</evidence>
<feature type="domain" description="Flagellar basal-body/hook protein C-terminal" evidence="4">
    <location>
        <begin position="214"/>
        <end position="254"/>
    </location>
</feature>
<dbReference type="GO" id="GO:0009425">
    <property type="term" value="C:bacterial-type flagellum basal body"/>
    <property type="evidence" value="ECO:0007669"/>
    <property type="project" value="UniProtKB-SubCell"/>
</dbReference>
<evidence type="ECO:0000256" key="1">
    <source>
        <dbReference type="ARBA" id="ARBA00009677"/>
    </source>
</evidence>
<keyword evidence="6" id="KW-0966">Cell projection</keyword>
<organism evidence="6 7">
    <name type="scientific">Alicyclobacillus hesperidum</name>
    <dbReference type="NCBI Taxonomy" id="89784"/>
    <lineage>
        <taxon>Bacteria</taxon>
        <taxon>Bacillati</taxon>
        <taxon>Bacillota</taxon>
        <taxon>Bacilli</taxon>
        <taxon>Bacillales</taxon>
        <taxon>Alicyclobacillaceae</taxon>
        <taxon>Alicyclobacillus</taxon>
    </lineage>
</organism>
<dbReference type="AlphaFoldDB" id="A0AA37X1M9"/>
<dbReference type="Pfam" id="PF22692">
    <property type="entry name" value="LlgE_F_G_D1"/>
    <property type="match status" value="1"/>
</dbReference>
<keyword evidence="2" id="KW-0975">Bacterial flagellum</keyword>
<comment type="similarity">
    <text evidence="1 2">Belongs to the flagella basal body rod proteins family.</text>
</comment>
<sequence>MMGQTLYNGLSGLTAANQWLDRIGDNLANLETPGFAQDQGTFADALTMQVYGNQTGPIDANRVTPPGWRGGTGVIAESEGRDFTNMNLETTGNPMDVAINGPGFFVVQGPQGKLYTRAGDFIWSKRPDGTFQLATQAGDPVLSTTGQPMIKPANATSFSVAANGQISYGTQVGPRIALVEIGEPSAHLIPEGDNLYQLAAGGQAKPAVQSQLVQGALLTSNVNESQQMANMIEAQNLFQENAESVSIANQMLTIADTIRQNGG</sequence>
<dbReference type="SUPFAM" id="SSF117143">
    <property type="entry name" value="Flagellar hook protein flgE"/>
    <property type="match status" value="1"/>
</dbReference>
<dbReference type="GO" id="GO:0071978">
    <property type="term" value="P:bacterial-type flagellum-dependent swarming motility"/>
    <property type="evidence" value="ECO:0007669"/>
    <property type="project" value="TreeGrafter"/>
</dbReference>
<evidence type="ECO:0000259" key="5">
    <source>
        <dbReference type="Pfam" id="PF22692"/>
    </source>
</evidence>
<dbReference type="PANTHER" id="PTHR30435">
    <property type="entry name" value="FLAGELLAR PROTEIN"/>
    <property type="match status" value="1"/>
</dbReference>
<evidence type="ECO:0000313" key="7">
    <source>
        <dbReference type="Proteomes" id="UP001157137"/>
    </source>
</evidence>
<dbReference type="InterPro" id="IPR053967">
    <property type="entry name" value="LlgE_F_G-like_D1"/>
</dbReference>
<comment type="subcellular location">
    <subcellularLocation>
        <location evidence="2">Bacterial flagellum basal body</location>
    </subcellularLocation>
</comment>
<dbReference type="InterPro" id="IPR001444">
    <property type="entry name" value="Flag_bb_rod_N"/>
</dbReference>
<reference evidence="6" key="1">
    <citation type="submission" date="2023-02" db="EMBL/GenBank/DDBJ databases">
        <title>Proposal of a novel subspecies: Alicyclobacillus hesperidum subspecies aegle.</title>
        <authorList>
            <person name="Goto K."/>
            <person name="Fujii T."/>
            <person name="Yasui K."/>
            <person name="Mochida K."/>
            <person name="Kato-Tanaka Y."/>
            <person name="Morohoshi S."/>
            <person name="An S.Y."/>
            <person name="Kasai H."/>
            <person name="Yokota A."/>
        </authorList>
    </citation>
    <scope>NUCLEOTIDE SEQUENCE</scope>
    <source>
        <strain evidence="6">DSM 12766</strain>
    </source>
</reference>
<gene>
    <name evidence="6" type="primary">flgG</name>
    <name evidence="6" type="ORF">Heshes_18800</name>
</gene>
<dbReference type="Proteomes" id="UP001157137">
    <property type="component" value="Unassembled WGS sequence"/>
</dbReference>
<keyword evidence="6" id="KW-0282">Flagellum</keyword>
<dbReference type="Pfam" id="PF06429">
    <property type="entry name" value="Flg_bbr_C"/>
    <property type="match status" value="1"/>
</dbReference>
<dbReference type="EMBL" id="BSRA01000010">
    <property type="protein sequence ID" value="GLV14196.1"/>
    <property type="molecule type" value="Genomic_DNA"/>
</dbReference>
<feature type="domain" description="Flagellar basal body rod protein N-terminal" evidence="3">
    <location>
        <begin position="6"/>
        <end position="35"/>
    </location>
</feature>
<dbReference type="PANTHER" id="PTHR30435:SF19">
    <property type="entry name" value="FLAGELLAR BASAL-BODY ROD PROTEIN FLGG"/>
    <property type="match status" value="1"/>
</dbReference>
<accession>A0AA37X1M9</accession>
<feature type="domain" description="Flagellar hook protein FlgE/F/G-like D1" evidence="5">
    <location>
        <begin position="98"/>
        <end position="168"/>
    </location>
</feature>
<evidence type="ECO:0000256" key="2">
    <source>
        <dbReference type="RuleBase" id="RU362116"/>
    </source>
</evidence>
<evidence type="ECO:0000259" key="3">
    <source>
        <dbReference type="Pfam" id="PF00460"/>
    </source>
</evidence>
<protein>
    <submittedName>
        <fullName evidence="6">Flagellar basal-body rod protein FlgG</fullName>
    </submittedName>
</protein>